<dbReference type="PANTHER" id="PTHR30313">
    <property type="entry name" value="DNA PRIMASE"/>
    <property type="match status" value="1"/>
</dbReference>
<dbReference type="SUPFAM" id="SSF57783">
    <property type="entry name" value="Zinc beta-ribbon"/>
    <property type="match status" value="1"/>
</dbReference>
<keyword evidence="8 12" id="KW-0862">Zinc</keyword>
<evidence type="ECO:0000256" key="11">
    <source>
        <dbReference type="ARBA" id="ARBA00023163"/>
    </source>
</evidence>
<dbReference type="InterPro" id="IPR016136">
    <property type="entry name" value="DNA_helicase_N/primase_C"/>
</dbReference>
<comment type="function">
    <text evidence="12 13">RNA polymerase that catalyzes the synthesis of short RNA molecules used as primers for DNA polymerase during DNA replication.</text>
</comment>
<dbReference type="SMART" id="SM00493">
    <property type="entry name" value="TOPRIM"/>
    <property type="match status" value="1"/>
</dbReference>
<dbReference type="Gene3D" id="3.90.980.10">
    <property type="entry name" value="DNA primase, catalytic core, N-terminal domain"/>
    <property type="match status" value="1"/>
</dbReference>
<comment type="domain">
    <text evidence="12">Contains an N-terminal zinc-binding domain, a central core domain that contains the primase activity, and a C-terminal DnaB-binding domain.</text>
</comment>
<dbReference type="GO" id="GO:0005737">
    <property type="term" value="C:cytoplasm"/>
    <property type="evidence" value="ECO:0007669"/>
    <property type="project" value="TreeGrafter"/>
</dbReference>
<dbReference type="InterPro" id="IPR006171">
    <property type="entry name" value="TOPRIM_dom"/>
</dbReference>
<dbReference type="SUPFAM" id="SSF56731">
    <property type="entry name" value="DNA primase core"/>
    <property type="match status" value="1"/>
</dbReference>
<organism evidence="17 18">
    <name type="scientific">Candidatus Blautia merdavium</name>
    <dbReference type="NCBI Taxonomy" id="2838494"/>
    <lineage>
        <taxon>Bacteria</taxon>
        <taxon>Bacillati</taxon>
        <taxon>Bacillota</taxon>
        <taxon>Clostridia</taxon>
        <taxon>Lachnospirales</taxon>
        <taxon>Lachnospiraceae</taxon>
        <taxon>Blautia</taxon>
    </lineage>
</organism>
<dbReference type="InterPro" id="IPR013264">
    <property type="entry name" value="DNAG_N"/>
</dbReference>
<evidence type="ECO:0000256" key="7">
    <source>
        <dbReference type="ARBA" id="ARBA00022771"/>
    </source>
</evidence>
<dbReference type="Pfam" id="PF10410">
    <property type="entry name" value="DnaB_bind"/>
    <property type="match status" value="1"/>
</dbReference>
<dbReference type="CDD" id="cd03364">
    <property type="entry name" value="TOPRIM_DnaG_primases"/>
    <property type="match status" value="1"/>
</dbReference>
<dbReference type="InterPro" id="IPR037068">
    <property type="entry name" value="DNA_primase_core_N_sf"/>
</dbReference>
<evidence type="ECO:0000256" key="10">
    <source>
        <dbReference type="ARBA" id="ARBA00023125"/>
    </source>
</evidence>
<dbReference type="PROSITE" id="PS50880">
    <property type="entry name" value="TOPRIM"/>
    <property type="match status" value="1"/>
</dbReference>
<dbReference type="GO" id="GO:0008270">
    <property type="term" value="F:zinc ion binding"/>
    <property type="evidence" value="ECO:0007669"/>
    <property type="project" value="UniProtKB-UniRule"/>
</dbReference>
<evidence type="ECO:0000256" key="14">
    <source>
        <dbReference type="PIRSR" id="PIRSR002811-1"/>
    </source>
</evidence>
<dbReference type="Pfam" id="PF01807">
    <property type="entry name" value="Zn_ribbon_DnaG"/>
    <property type="match status" value="1"/>
</dbReference>
<dbReference type="Gene3D" id="3.40.1360.10">
    <property type="match status" value="1"/>
</dbReference>
<dbReference type="EMBL" id="DWVZ01000012">
    <property type="protein sequence ID" value="HJC62214.1"/>
    <property type="molecule type" value="Genomic_DNA"/>
</dbReference>
<comment type="subunit">
    <text evidence="12">Monomer. Interacts with DnaB.</text>
</comment>
<keyword evidence="6 12" id="KW-0479">Metal-binding</keyword>
<evidence type="ECO:0000256" key="5">
    <source>
        <dbReference type="ARBA" id="ARBA00022705"/>
    </source>
</evidence>
<evidence type="ECO:0000313" key="18">
    <source>
        <dbReference type="Proteomes" id="UP000823886"/>
    </source>
</evidence>
<protein>
    <recommendedName>
        <fullName evidence="12 13">DNA primase</fullName>
        <ecNumber evidence="12">2.7.7.101</ecNumber>
    </recommendedName>
</protein>
<evidence type="ECO:0000256" key="8">
    <source>
        <dbReference type="ARBA" id="ARBA00022833"/>
    </source>
</evidence>
<proteinExistence type="inferred from homology"/>
<comment type="similarity">
    <text evidence="12 13">Belongs to the DnaG primase family.</text>
</comment>
<evidence type="ECO:0000256" key="9">
    <source>
        <dbReference type="ARBA" id="ARBA00022842"/>
    </source>
</evidence>
<dbReference type="InterPro" id="IPR019475">
    <property type="entry name" value="DNA_primase_DnaB-bd"/>
</dbReference>
<evidence type="ECO:0000256" key="1">
    <source>
        <dbReference type="ARBA" id="ARBA00022478"/>
    </source>
</evidence>
<dbReference type="PIRSF" id="PIRSF002811">
    <property type="entry name" value="DnaG"/>
    <property type="match status" value="1"/>
</dbReference>
<dbReference type="GO" id="GO:0003677">
    <property type="term" value="F:DNA binding"/>
    <property type="evidence" value="ECO:0007669"/>
    <property type="project" value="UniProtKB-KW"/>
</dbReference>
<dbReference type="PANTHER" id="PTHR30313:SF2">
    <property type="entry name" value="DNA PRIMASE"/>
    <property type="match status" value="1"/>
</dbReference>
<evidence type="ECO:0000256" key="3">
    <source>
        <dbReference type="ARBA" id="ARBA00022679"/>
    </source>
</evidence>
<dbReference type="Proteomes" id="UP000823886">
    <property type="component" value="Unassembled WGS sequence"/>
</dbReference>
<comment type="caution">
    <text evidence="17">The sequence shown here is derived from an EMBL/GenBank/DDBJ whole genome shotgun (WGS) entry which is preliminary data.</text>
</comment>
<dbReference type="InterPro" id="IPR036977">
    <property type="entry name" value="DNA_primase_Znf_CHC2"/>
</dbReference>
<evidence type="ECO:0000256" key="13">
    <source>
        <dbReference type="PIRNR" id="PIRNR002811"/>
    </source>
</evidence>
<dbReference type="FunFam" id="3.90.980.10:FF:000001">
    <property type="entry name" value="DNA primase"/>
    <property type="match status" value="1"/>
</dbReference>
<dbReference type="InterPro" id="IPR034151">
    <property type="entry name" value="TOPRIM_DnaG_bac"/>
</dbReference>
<feature type="zinc finger region" description="CHC2-type" evidence="12 14">
    <location>
        <begin position="38"/>
        <end position="62"/>
    </location>
</feature>
<keyword evidence="5 12" id="KW-0235">DNA replication</keyword>
<keyword evidence="3 12" id="KW-0808">Transferase</keyword>
<keyword evidence="4 12" id="KW-0548">Nucleotidyltransferase</keyword>
<dbReference type="InterPro" id="IPR006295">
    <property type="entry name" value="DNA_primase_DnaG"/>
</dbReference>
<dbReference type="GO" id="GO:0006269">
    <property type="term" value="P:DNA replication, synthesis of primer"/>
    <property type="evidence" value="ECO:0007669"/>
    <property type="project" value="UniProtKB-UniRule"/>
</dbReference>
<keyword evidence="7 12" id="KW-0863">Zinc-finger</keyword>
<dbReference type="Gene3D" id="1.10.860.10">
    <property type="entry name" value="DNAb Helicase, Chain A"/>
    <property type="match status" value="1"/>
</dbReference>
<keyword evidence="1 12" id="KW-0240">DNA-directed RNA polymerase</keyword>
<dbReference type="GO" id="GO:0000428">
    <property type="term" value="C:DNA-directed RNA polymerase complex"/>
    <property type="evidence" value="ECO:0007669"/>
    <property type="project" value="UniProtKB-KW"/>
</dbReference>
<dbReference type="GO" id="GO:1990077">
    <property type="term" value="C:primosome complex"/>
    <property type="evidence" value="ECO:0007669"/>
    <property type="project" value="UniProtKB-KW"/>
</dbReference>
<dbReference type="SMART" id="SM00400">
    <property type="entry name" value="ZnF_CHCC"/>
    <property type="match status" value="1"/>
</dbReference>
<dbReference type="FunFam" id="3.90.580.10:FF:000001">
    <property type="entry name" value="DNA primase"/>
    <property type="match status" value="1"/>
</dbReference>
<comment type="catalytic activity">
    <reaction evidence="12">
        <text>ssDNA + n NTP = ssDNA/pppN(pN)n-1 hybrid + (n-1) diphosphate.</text>
        <dbReference type="EC" id="2.7.7.101"/>
    </reaction>
</comment>
<dbReference type="Pfam" id="PF08275">
    <property type="entry name" value="DNAG_N"/>
    <property type="match status" value="1"/>
</dbReference>
<keyword evidence="2 12" id="KW-0639">Primosome</keyword>
<evidence type="ECO:0000256" key="4">
    <source>
        <dbReference type="ARBA" id="ARBA00022695"/>
    </source>
</evidence>
<feature type="region of interest" description="Disordered" evidence="15">
    <location>
        <begin position="434"/>
        <end position="453"/>
    </location>
</feature>
<comment type="cofactor">
    <cofactor evidence="12 13 14">
        <name>Zn(2+)</name>
        <dbReference type="ChEBI" id="CHEBI:29105"/>
    </cofactor>
    <text evidence="12 13 14">Binds 1 zinc ion per monomer.</text>
</comment>
<reference evidence="17" key="2">
    <citation type="submission" date="2021-04" db="EMBL/GenBank/DDBJ databases">
        <authorList>
            <person name="Gilroy R."/>
        </authorList>
    </citation>
    <scope>NUCLEOTIDE SEQUENCE</scope>
    <source>
        <strain evidence="17">ChiBcec2-3848</strain>
    </source>
</reference>
<dbReference type="NCBIfam" id="TIGR01391">
    <property type="entry name" value="dnaG"/>
    <property type="match status" value="1"/>
</dbReference>
<evidence type="ECO:0000256" key="6">
    <source>
        <dbReference type="ARBA" id="ARBA00022723"/>
    </source>
</evidence>
<keyword evidence="10 12" id="KW-0238">DNA-binding</keyword>
<gene>
    <name evidence="12 17" type="primary">dnaG</name>
    <name evidence="17" type="ORF">H9753_01160</name>
</gene>
<accession>A0A9D2T9Z5</accession>
<sequence>MYYSDEIIEEVRSRNDIVDVISGYVKLQRKGSSYFGLCPFHNEKSPSFSVSPGKQMYYCFGCGAGGNVFTFLMEYENFTFVEAVKHLADRAGVKLPEAEYSKEARQAADLRSRLLEVQKKAAAFYYYQLRQESGQQAMEYLTGRELSEETMRKFGLGYSPKFSGGLYRYLKEKGYSDSLLKESGLFNIDERRGMQDKFWNRVMFPIMDVNNRVIGFGGRVMGDAKPKYLNSPETKIFDKSRNLYGLNAARTSRKPYLIICEGYMDVISMHQAGFTNAVASLGTALTSGHASLMSRYTKEVLLTYDSDEAGQRAALRGIPILRAAGITPRVVNLSPYKDPDEFIKAQGREAFEKRLDEAMNYFLFEVKVLEKQFDLSDPEGKTQFYREIAKKLLEFPEELERNNYMESISRLYQIQFEDLRKMVNRMALVGTAQTARPRTEIRSKKKEDREDASKTAQKLMLTWLTSYPSMFDTIEDYIDAEDFTTPLYHQAAVLVFAQHQEGEVSPAKLLNQFTDPQEQKEVASLFHATLHLESKEERKRALLETVCRLKRDSINWRSDHLQPADLAGLQKIVEERKRLEDLERGRVTLHISMD</sequence>
<keyword evidence="11 12" id="KW-0804">Transcription</keyword>
<dbReference type="GO" id="GO:0003899">
    <property type="term" value="F:DNA-directed RNA polymerase activity"/>
    <property type="evidence" value="ECO:0007669"/>
    <property type="project" value="UniProtKB-UniRule"/>
</dbReference>
<dbReference type="EC" id="2.7.7.101" evidence="12"/>
<dbReference type="InterPro" id="IPR030846">
    <property type="entry name" value="DnaG_bac"/>
</dbReference>
<dbReference type="Gene3D" id="3.90.580.10">
    <property type="entry name" value="Zinc finger, CHC2-type domain"/>
    <property type="match status" value="1"/>
</dbReference>
<dbReference type="FunFam" id="3.40.1360.10:FF:000002">
    <property type="entry name" value="DNA primase"/>
    <property type="match status" value="1"/>
</dbReference>
<dbReference type="AlphaFoldDB" id="A0A9D2T9Z5"/>
<evidence type="ECO:0000256" key="15">
    <source>
        <dbReference type="SAM" id="MobiDB-lite"/>
    </source>
</evidence>
<name>A0A9D2T9Z5_9FIRM</name>
<reference evidence="17" key="1">
    <citation type="journal article" date="2021" name="PeerJ">
        <title>Extensive microbial diversity within the chicken gut microbiome revealed by metagenomics and culture.</title>
        <authorList>
            <person name="Gilroy R."/>
            <person name="Ravi A."/>
            <person name="Getino M."/>
            <person name="Pursley I."/>
            <person name="Horton D.L."/>
            <person name="Alikhan N.F."/>
            <person name="Baker D."/>
            <person name="Gharbi K."/>
            <person name="Hall N."/>
            <person name="Watson M."/>
            <person name="Adriaenssens E.M."/>
            <person name="Foster-Nyarko E."/>
            <person name="Jarju S."/>
            <person name="Secka A."/>
            <person name="Antonio M."/>
            <person name="Oren A."/>
            <person name="Chaudhuri R.R."/>
            <person name="La Ragione R."/>
            <person name="Hildebrand F."/>
            <person name="Pallen M.J."/>
        </authorList>
    </citation>
    <scope>NUCLEOTIDE SEQUENCE</scope>
    <source>
        <strain evidence="17">ChiBcec2-3848</strain>
    </source>
</reference>
<feature type="compositionally biased region" description="Basic and acidic residues" evidence="15">
    <location>
        <begin position="437"/>
        <end position="453"/>
    </location>
</feature>
<evidence type="ECO:0000256" key="2">
    <source>
        <dbReference type="ARBA" id="ARBA00022515"/>
    </source>
</evidence>
<evidence type="ECO:0000259" key="16">
    <source>
        <dbReference type="PROSITE" id="PS50880"/>
    </source>
</evidence>
<evidence type="ECO:0000256" key="12">
    <source>
        <dbReference type="HAMAP-Rule" id="MF_00974"/>
    </source>
</evidence>
<dbReference type="Pfam" id="PF13155">
    <property type="entry name" value="Toprim_2"/>
    <property type="match status" value="1"/>
</dbReference>
<feature type="domain" description="Toprim" evidence="16">
    <location>
        <begin position="255"/>
        <end position="336"/>
    </location>
</feature>
<keyword evidence="9" id="KW-0460">Magnesium</keyword>
<dbReference type="HAMAP" id="MF_00974">
    <property type="entry name" value="DNA_primase_DnaG"/>
    <property type="match status" value="1"/>
</dbReference>
<evidence type="ECO:0000313" key="17">
    <source>
        <dbReference type="EMBL" id="HJC62214.1"/>
    </source>
</evidence>
<dbReference type="InterPro" id="IPR002694">
    <property type="entry name" value="Znf_CHC2"/>
</dbReference>
<dbReference type="InterPro" id="IPR050219">
    <property type="entry name" value="DnaG_primase"/>
</dbReference>